<dbReference type="Gene3D" id="3.50.50.60">
    <property type="entry name" value="FAD/NAD(P)-binding domain"/>
    <property type="match status" value="2"/>
</dbReference>
<accession>A0A6J7I7G3</accession>
<evidence type="ECO:0000259" key="3">
    <source>
        <dbReference type="Pfam" id="PF07992"/>
    </source>
</evidence>
<dbReference type="InterPro" id="IPR023753">
    <property type="entry name" value="FAD/NAD-binding_dom"/>
</dbReference>
<evidence type="ECO:0000313" key="4">
    <source>
        <dbReference type="EMBL" id="CAB4926437.1"/>
    </source>
</evidence>
<dbReference type="PANTHER" id="PTHR48105">
    <property type="entry name" value="THIOREDOXIN REDUCTASE 1-RELATED-RELATED"/>
    <property type="match status" value="1"/>
</dbReference>
<dbReference type="Pfam" id="PF07992">
    <property type="entry name" value="Pyr_redox_2"/>
    <property type="match status" value="1"/>
</dbReference>
<protein>
    <submittedName>
        <fullName evidence="4">Unannotated protein</fullName>
    </submittedName>
</protein>
<keyword evidence="2" id="KW-0560">Oxidoreductase</keyword>
<evidence type="ECO:0000256" key="1">
    <source>
        <dbReference type="ARBA" id="ARBA00022630"/>
    </source>
</evidence>
<dbReference type="GO" id="GO:0016491">
    <property type="term" value="F:oxidoreductase activity"/>
    <property type="evidence" value="ECO:0007669"/>
    <property type="project" value="UniProtKB-KW"/>
</dbReference>
<feature type="domain" description="FAD/NAD(P)-binding" evidence="3">
    <location>
        <begin position="246"/>
        <end position="554"/>
    </location>
</feature>
<dbReference type="PRINTS" id="PR00469">
    <property type="entry name" value="PNDRDTASEII"/>
</dbReference>
<sequence>MTLTGDQGRPYDRRMGAPAIVIASSRHGDVLAEAFGRYEREYDVRLVGDELAAKACAEDLLGTGHPVALFVIDSDHDQDKLYALIAGTRKAVPTARRLIVSHVSRFREDSPAFRHAVAAGKVDALLLMPQGPRDEEFHGAVGELLNEWNATVAAPVVENVRIITPEKDALTRELLDYLGRVGLPAGVHHPDSEVGRAVMADCPEDEGRWPVVSSLVGWCGHCPSVRALANQLYGRPDDIELDEVVDLVVVGAGPAGLAASVYASSEGLSTVCLEAEAIGGQAGTSSMIRNYLGFPRGISGMRLAQRARGQALRFGTRFFTGWPATGISPCADGGHHIVHTEGGDVHTRTVLVATGVDYRRLGVEPIEELVGRGVYYGAAMAAARELAGDHVVIVGGGNSAGQAAIHAARFAGAVTIVVRRPDLTATMSSYLIDEIEWNPRITVRGSTRVVDGGPDDVNHLAWLDLEDVTTGEQERVEARGLFLLLGAAPECGWLPDEVLRDEHGFVVTGRDIPRERWVGDVPPEDLATTLPGVFCGGDIRSGSMKRVASATGEGASVVSSVHTWLAG</sequence>
<reference evidence="4" key="1">
    <citation type="submission" date="2020-05" db="EMBL/GenBank/DDBJ databases">
        <authorList>
            <person name="Chiriac C."/>
            <person name="Salcher M."/>
            <person name="Ghai R."/>
            <person name="Kavagutti S V."/>
        </authorList>
    </citation>
    <scope>NUCLEOTIDE SEQUENCE</scope>
</reference>
<dbReference type="AlphaFoldDB" id="A0A6J7I7G3"/>
<keyword evidence="1" id="KW-0285">Flavoprotein</keyword>
<organism evidence="4">
    <name type="scientific">freshwater metagenome</name>
    <dbReference type="NCBI Taxonomy" id="449393"/>
    <lineage>
        <taxon>unclassified sequences</taxon>
        <taxon>metagenomes</taxon>
        <taxon>ecological metagenomes</taxon>
    </lineage>
</organism>
<dbReference type="PRINTS" id="PR00368">
    <property type="entry name" value="FADPNR"/>
</dbReference>
<dbReference type="EMBL" id="CAFBMW010000006">
    <property type="protein sequence ID" value="CAB4926437.1"/>
    <property type="molecule type" value="Genomic_DNA"/>
</dbReference>
<gene>
    <name evidence="4" type="ORF">UFOPK3662_00950</name>
</gene>
<evidence type="ECO:0000256" key="2">
    <source>
        <dbReference type="ARBA" id="ARBA00023002"/>
    </source>
</evidence>
<name>A0A6J7I7G3_9ZZZZ</name>
<dbReference type="InterPro" id="IPR050097">
    <property type="entry name" value="Ferredoxin-NADP_redctase_2"/>
</dbReference>
<dbReference type="InterPro" id="IPR036188">
    <property type="entry name" value="FAD/NAD-bd_sf"/>
</dbReference>
<proteinExistence type="predicted"/>
<dbReference type="SUPFAM" id="SSF51905">
    <property type="entry name" value="FAD/NAD(P)-binding domain"/>
    <property type="match status" value="1"/>
</dbReference>